<sequence>MVKYVTHERNVFSTEVSSSEDQFCNLPSPNSAGVQETVFRTEFPANQTNGPNHPPPYAPVHFDDTISSSSIKDEKRITSIRIHNKNIPPIYNDPSSLPFPKTKPICVRCSSKSSYIGSLTDSTNWLAVLFQTVNIGAVFTSTFIVSLLFFSSTILLFVIPIGLIFFWICSTASRFFTFVHIKSFSMIKSHTENCIDCRPTPLNKLIIPDSLVKSDERIGFLSKMYAPLKDSYTWLSFLFIIIIYPIISVTGTLLTYMGLTLGLALFPLLPFVLKFIKIYSVRQRDLSFWLLNIKKN</sequence>
<reference evidence="2 3" key="1">
    <citation type="journal article" date="2016" name="Mol. Biol. Evol.">
        <title>Genome-Wide Survey of Gut Fungi (Harpellales) Reveals the First Horizontally Transferred Ubiquitin Gene from a Mosquito Host.</title>
        <authorList>
            <person name="Wang Y."/>
            <person name="White M.M."/>
            <person name="Kvist S."/>
            <person name="Moncalvo J.M."/>
        </authorList>
    </citation>
    <scope>NUCLEOTIDE SEQUENCE [LARGE SCALE GENOMIC DNA]</scope>
    <source>
        <strain evidence="2 3">ALG-7-W6</strain>
    </source>
</reference>
<evidence type="ECO:0000313" key="2">
    <source>
        <dbReference type="EMBL" id="OLY79927.1"/>
    </source>
</evidence>
<gene>
    <name evidence="2" type="ORF">AYI68_g5989</name>
</gene>
<keyword evidence="1" id="KW-0812">Transmembrane</keyword>
<evidence type="ECO:0000256" key="1">
    <source>
        <dbReference type="SAM" id="Phobius"/>
    </source>
</evidence>
<name>A0A1R0GSP5_9FUNG</name>
<keyword evidence="1" id="KW-0472">Membrane</keyword>
<keyword evidence="3" id="KW-1185">Reference proteome</keyword>
<accession>A0A1R0GSP5</accession>
<dbReference type="EMBL" id="LSSL01003963">
    <property type="protein sequence ID" value="OLY79927.1"/>
    <property type="molecule type" value="Genomic_DNA"/>
</dbReference>
<evidence type="ECO:0000313" key="3">
    <source>
        <dbReference type="Proteomes" id="UP000187455"/>
    </source>
</evidence>
<feature type="transmembrane region" description="Helical" evidence="1">
    <location>
        <begin position="231"/>
        <end position="247"/>
    </location>
</feature>
<feature type="transmembrane region" description="Helical" evidence="1">
    <location>
        <begin position="154"/>
        <end position="176"/>
    </location>
</feature>
<dbReference type="OrthoDB" id="5542428at2759"/>
<keyword evidence="1" id="KW-1133">Transmembrane helix</keyword>
<comment type="caution">
    <text evidence="2">The sequence shown here is derived from an EMBL/GenBank/DDBJ whole genome shotgun (WGS) entry which is preliminary data.</text>
</comment>
<dbReference type="Proteomes" id="UP000187455">
    <property type="component" value="Unassembled WGS sequence"/>
</dbReference>
<proteinExistence type="predicted"/>
<feature type="transmembrane region" description="Helical" evidence="1">
    <location>
        <begin position="253"/>
        <end position="276"/>
    </location>
</feature>
<feature type="transmembrane region" description="Helical" evidence="1">
    <location>
        <begin position="125"/>
        <end position="148"/>
    </location>
</feature>
<dbReference type="AlphaFoldDB" id="A0A1R0GSP5"/>
<organism evidence="2 3">
    <name type="scientific">Smittium mucronatum</name>
    <dbReference type="NCBI Taxonomy" id="133383"/>
    <lineage>
        <taxon>Eukaryota</taxon>
        <taxon>Fungi</taxon>
        <taxon>Fungi incertae sedis</taxon>
        <taxon>Zoopagomycota</taxon>
        <taxon>Kickxellomycotina</taxon>
        <taxon>Harpellomycetes</taxon>
        <taxon>Harpellales</taxon>
        <taxon>Legeriomycetaceae</taxon>
        <taxon>Smittium</taxon>
    </lineage>
</organism>
<protein>
    <submittedName>
        <fullName evidence="2">Uncharacterized protein</fullName>
    </submittedName>
</protein>